<dbReference type="InterPro" id="IPR018764">
    <property type="entry name" value="RskA_C"/>
</dbReference>
<evidence type="ECO:0000256" key="8">
    <source>
        <dbReference type="ARBA" id="ARBA00030803"/>
    </source>
</evidence>
<keyword evidence="12" id="KW-1185">Reference proteome</keyword>
<protein>
    <recommendedName>
        <fullName evidence="8">Regulator of SigK</fullName>
    </recommendedName>
    <alternativeName>
        <fullName evidence="7">Sigma-K anti-sigma factor RskA</fullName>
    </alternativeName>
</protein>
<evidence type="ECO:0000313" key="11">
    <source>
        <dbReference type="EMBL" id="MBZ2205690.1"/>
    </source>
</evidence>
<evidence type="ECO:0000256" key="6">
    <source>
        <dbReference type="ARBA" id="ARBA00023136"/>
    </source>
</evidence>
<dbReference type="InterPro" id="IPR051474">
    <property type="entry name" value="Anti-sigma-K/W_factor"/>
</dbReference>
<feature type="domain" description="Anti-sigma K factor RskA C-terminal" evidence="10">
    <location>
        <begin position="108"/>
        <end position="229"/>
    </location>
</feature>
<comment type="subcellular location">
    <subcellularLocation>
        <location evidence="2">Cell membrane</location>
    </subcellularLocation>
    <subcellularLocation>
        <location evidence="1">Membrane</location>
        <topology evidence="1">Single-pass membrane protein</topology>
    </subcellularLocation>
</comment>
<evidence type="ECO:0000313" key="12">
    <source>
        <dbReference type="Proteomes" id="UP000809349"/>
    </source>
</evidence>
<feature type="transmembrane region" description="Helical" evidence="9">
    <location>
        <begin position="103"/>
        <end position="122"/>
    </location>
</feature>
<dbReference type="Proteomes" id="UP000809349">
    <property type="component" value="Unassembled WGS sequence"/>
</dbReference>
<evidence type="ECO:0000256" key="7">
    <source>
        <dbReference type="ARBA" id="ARBA00029829"/>
    </source>
</evidence>
<reference evidence="11 12" key="2">
    <citation type="submission" date="2021-08" db="EMBL/GenBank/DDBJ databases">
        <title>Massilia sp. R798.</title>
        <authorList>
            <person name="Baek J.H."/>
            <person name="Jung H.S."/>
            <person name="Kim K.R."/>
            <person name="Jeon C.O."/>
        </authorList>
    </citation>
    <scope>NUCLEOTIDE SEQUENCE [LARGE SCALE GENOMIC DNA]</scope>
    <source>
        <strain evidence="11 12">R798</strain>
    </source>
</reference>
<keyword evidence="5 9" id="KW-1133">Transmembrane helix</keyword>
<organism evidence="11 12">
    <name type="scientific">Massilia soli</name>
    <dbReference type="NCBI Taxonomy" id="2792854"/>
    <lineage>
        <taxon>Bacteria</taxon>
        <taxon>Pseudomonadati</taxon>
        <taxon>Pseudomonadota</taxon>
        <taxon>Betaproteobacteria</taxon>
        <taxon>Burkholderiales</taxon>
        <taxon>Oxalobacteraceae</taxon>
        <taxon>Telluria group</taxon>
        <taxon>Massilia</taxon>
    </lineage>
</organism>
<evidence type="ECO:0000256" key="4">
    <source>
        <dbReference type="ARBA" id="ARBA00022692"/>
    </source>
</evidence>
<evidence type="ECO:0000256" key="9">
    <source>
        <dbReference type="SAM" id="Phobius"/>
    </source>
</evidence>
<keyword evidence="3" id="KW-1003">Cell membrane</keyword>
<reference evidence="11 12" key="1">
    <citation type="submission" date="2021-01" db="EMBL/GenBank/DDBJ databases">
        <authorList>
            <person name="Ruan W."/>
            <person name="Khan S.A."/>
            <person name="Jeon C.O."/>
        </authorList>
    </citation>
    <scope>NUCLEOTIDE SEQUENCE [LARGE SCALE GENOMIC DNA]</scope>
    <source>
        <strain evidence="11 12">R798</strain>
    </source>
</reference>
<dbReference type="RefSeq" id="WP_223464112.1">
    <property type="nucleotide sequence ID" value="NZ_JAFBIL020000001.1"/>
</dbReference>
<evidence type="ECO:0000256" key="3">
    <source>
        <dbReference type="ARBA" id="ARBA00022475"/>
    </source>
</evidence>
<evidence type="ECO:0000256" key="5">
    <source>
        <dbReference type="ARBA" id="ARBA00022989"/>
    </source>
</evidence>
<evidence type="ECO:0000256" key="2">
    <source>
        <dbReference type="ARBA" id="ARBA00004236"/>
    </source>
</evidence>
<dbReference type="InterPro" id="IPR041916">
    <property type="entry name" value="Anti_sigma_zinc_sf"/>
</dbReference>
<gene>
    <name evidence="11" type="ORF">I4X03_000275</name>
</gene>
<dbReference type="PANTHER" id="PTHR37461:SF1">
    <property type="entry name" value="ANTI-SIGMA-K FACTOR RSKA"/>
    <property type="match status" value="1"/>
</dbReference>
<evidence type="ECO:0000256" key="1">
    <source>
        <dbReference type="ARBA" id="ARBA00004167"/>
    </source>
</evidence>
<name>A0ABS7SHI8_9BURK</name>
<dbReference type="PANTHER" id="PTHR37461">
    <property type="entry name" value="ANTI-SIGMA-K FACTOR RSKA"/>
    <property type="match status" value="1"/>
</dbReference>
<dbReference type="EMBL" id="JAFBIL020000001">
    <property type="protein sequence ID" value="MBZ2205690.1"/>
    <property type="molecule type" value="Genomic_DNA"/>
</dbReference>
<dbReference type="Pfam" id="PF10099">
    <property type="entry name" value="RskA_C"/>
    <property type="match status" value="1"/>
</dbReference>
<sequence length="238" mass="25306">MTRIDDDNLHDLAGEYVLGTLPASGRRAVEHAMPDNTALRAAVDGWQQRLLPLAALAPPVEPGPGLWQRIETSLAPAPVRTAAAQPAAAAAQWWNSLNLWRGLAAGGMAAAAIMAVILTPGLSPAPEQKLMVVLAAPQSMKPGWVIESSDGRNLRLVPLGDVAVPQQKSLQFWTKADGWKGPVSLGLVKPGQPLEVSLDKLPKMEANQLFEITLEPEKGSPIDRPTGPILFIGRAVVI</sequence>
<dbReference type="Gene3D" id="1.10.10.1320">
    <property type="entry name" value="Anti-sigma factor, zinc-finger domain"/>
    <property type="match status" value="1"/>
</dbReference>
<evidence type="ECO:0000259" key="10">
    <source>
        <dbReference type="Pfam" id="PF10099"/>
    </source>
</evidence>
<accession>A0ABS7SHI8</accession>
<comment type="caution">
    <text evidence="11">The sequence shown here is derived from an EMBL/GenBank/DDBJ whole genome shotgun (WGS) entry which is preliminary data.</text>
</comment>
<proteinExistence type="predicted"/>
<keyword evidence="4 9" id="KW-0812">Transmembrane</keyword>
<keyword evidence="6 9" id="KW-0472">Membrane</keyword>